<dbReference type="AlphaFoldDB" id="A0AAE4MJF5"/>
<evidence type="ECO:0000313" key="2">
    <source>
        <dbReference type="Proteomes" id="UP001271789"/>
    </source>
</evidence>
<keyword evidence="2" id="KW-1185">Reference proteome</keyword>
<dbReference type="RefSeq" id="WP_338099149.1">
    <property type="nucleotide sequence ID" value="NZ_JAWDKD010000011.1"/>
</dbReference>
<sequence length="103" mass="10664">MLSISALLLVLLACVAAGCMGDKIVGTWDGEKTGAAATFADDKTFTISAPLVSLSGTWAKEGGEYILYGSNNTKIGSAVFVGDTLRITIGGTISVTDDFVKRK</sequence>
<reference evidence="1" key="1">
    <citation type="submission" date="2023-06" db="EMBL/GenBank/DDBJ databases">
        <title>Genome sequence of Methanosarcinaceae archaeon Ag5.</title>
        <authorList>
            <person name="Protasov E."/>
            <person name="Platt K."/>
            <person name="Poehlein A."/>
            <person name="Daniel R."/>
            <person name="Brune A."/>
        </authorList>
    </citation>
    <scope>NUCLEOTIDE SEQUENCE</scope>
    <source>
        <strain evidence="1">Ag5</strain>
    </source>
</reference>
<name>A0AAE4MJF5_9EURY</name>
<dbReference type="Proteomes" id="UP001271789">
    <property type="component" value="Unassembled WGS sequence"/>
</dbReference>
<evidence type="ECO:0008006" key="3">
    <source>
        <dbReference type="Google" id="ProtNLM"/>
    </source>
</evidence>
<gene>
    <name evidence="1" type="ORF">MsAg5_05950</name>
</gene>
<protein>
    <recommendedName>
        <fullName evidence="3">DUF5640 domain-containing protein</fullName>
    </recommendedName>
</protein>
<comment type="caution">
    <text evidence="1">The sequence shown here is derived from an EMBL/GenBank/DDBJ whole genome shotgun (WGS) entry which is preliminary data.</text>
</comment>
<evidence type="ECO:0000313" key="1">
    <source>
        <dbReference type="EMBL" id="MDV0446743.1"/>
    </source>
</evidence>
<proteinExistence type="predicted"/>
<dbReference type="EMBL" id="JAWDKD010000011">
    <property type="protein sequence ID" value="MDV0446743.1"/>
    <property type="molecule type" value="Genomic_DNA"/>
</dbReference>
<organism evidence="1 2">
    <name type="scientific">Methanolapillus africanus</name>
    <dbReference type="NCBI Taxonomy" id="3028297"/>
    <lineage>
        <taxon>Archaea</taxon>
        <taxon>Methanobacteriati</taxon>
        <taxon>Methanobacteriota</taxon>
        <taxon>Stenosarchaea group</taxon>
        <taxon>Methanomicrobia</taxon>
        <taxon>Methanosarcinales</taxon>
        <taxon>Methanosarcinaceae</taxon>
        <taxon>Methanolapillus</taxon>
    </lineage>
</organism>
<accession>A0AAE4MJF5</accession>